<dbReference type="Proteomes" id="UP000027336">
    <property type="component" value="Unassembled WGS sequence"/>
</dbReference>
<keyword evidence="2" id="KW-1185">Reference proteome</keyword>
<organism evidence="1 2">
    <name type="scientific">Bartonella rochalimae ATCC BAA-1498</name>
    <dbReference type="NCBI Taxonomy" id="685782"/>
    <lineage>
        <taxon>Bacteria</taxon>
        <taxon>Pseudomonadati</taxon>
        <taxon>Pseudomonadota</taxon>
        <taxon>Alphaproteobacteria</taxon>
        <taxon>Hyphomicrobiales</taxon>
        <taxon>Bartonellaceae</taxon>
        <taxon>Bartonella</taxon>
    </lineage>
</organism>
<evidence type="ECO:0000313" key="2">
    <source>
        <dbReference type="Proteomes" id="UP000027336"/>
    </source>
</evidence>
<dbReference type="AlphaFoldDB" id="A0A067WEH2"/>
<dbReference type="InterPro" id="IPR012645">
    <property type="entry name" value="CHP02301"/>
</dbReference>
<dbReference type="PATRIC" id="fig|685782.3.peg.1248"/>
<sequence length="125" mass="14653">MNKILINIFFLIFFLIPTQTFAQQYPPYHIKLLRLVEILGSLHYLRNLCSLPTNQWYDHMVALIEAEKPTPQIRAHLYETFNAAYSAFSENYHRCTDSAIEADQRYVKEGNALSTSLLKHFNNEN</sequence>
<comment type="caution">
    <text evidence="1">The sequence shown here is derived from an EMBL/GenBank/DDBJ whole genome shotgun (WGS) entry which is preliminary data.</text>
</comment>
<name>A0A067WEH2_9HYPH</name>
<reference evidence="1 2" key="1">
    <citation type="submission" date="2012-04" db="EMBL/GenBank/DDBJ databases">
        <title>The Genome Sequence of Bartonella rochalimae BMGH.</title>
        <authorList>
            <consortium name="The Broad Institute Genome Sequencing Platform"/>
            <consortium name="The Broad Institute Genome Sequencing Center for Infectious Disease"/>
            <person name="Feldgarden M."/>
            <person name="Kirby J."/>
            <person name="Kosoy M."/>
            <person name="Birtles R."/>
            <person name="Probert W.S."/>
            <person name="Chiaraviglio L."/>
            <person name="Walker B."/>
            <person name="Young S.K."/>
            <person name="Zeng Q."/>
            <person name="Gargeya S."/>
            <person name="Fitzgerald M."/>
            <person name="Haas B."/>
            <person name="Abouelleil A."/>
            <person name="Alvarado L."/>
            <person name="Arachchi H.M."/>
            <person name="Berlin A.M."/>
            <person name="Chapman S.B."/>
            <person name="Goldberg J."/>
            <person name="Griggs A."/>
            <person name="Gujja S."/>
            <person name="Hansen M."/>
            <person name="Howarth C."/>
            <person name="Imamovic A."/>
            <person name="Larimer J."/>
            <person name="McCowen C."/>
            <person name="Montmayeur A."/>
            <person name="Murphy C."/>
            <person name="Neiman D."/>
            <person name="Pearson M."/>
            <person name="Priest M."/>
            <person name="Roberts A."/>
            <person name="Saif S."/>
            <person name="Shea T."/>
            <person name="Sisk P."/>
            <person name="Sykes S."/>
            <person name="Wortman J."/>
            <person name="Nusbaum C."/>
            <person name="Birren B."/>
        </authorList>
    </citation>
    <scope>NUCLEOTIDE SEQUENCE [LARGE SCALE GENOMIC DNA]</scope>
    <source>
        <strain evidence="1 2">ATCC BAA-1498</strain>
    </source>
</reference>
<gene>
    <name evidence="1" type="ORF">O99_01193</name>
</gene>
<protein>
    <submittedName>
        <fullName evidence="1">TIGR02301 family protein</fullName>
    </submittedName>
</protein>
<dbReference type="NCBIfam" id="TIGR02301">
    <property type="entry name" value="TIGR02301 family protein"/>
    <property type="match status" value="1"/>
</dbReference>
<accession>A0A067WEH2</accession>
<dbReference type="HOGENOM" id="CLU_118542_0_0_5"/>
<proteinExistence type="predicted"/>
<dbReference type="Pfam" id="PF09539">
    <property type="entry name" value="DUF2385"/>
    <property type="match status" value="1"/>
</dbReference>
<dbReference type="eggNOG" id="COG5451">
    <property type="taxonomic scope" value="Bacteria"/>
</dbReference>
<dbReference type="EMBL" id="AHPK01000018">
    <property type="protein sequence ID" value="KEC54312.1"/>
    <property type="molecule type" value="Genomic_DNA"/>
</dbReference>
<dbReference type="RefSeq" id="WP_035007232.1">
    <property type="nucleotide sequence ID" value="NZ_KL407338.1"/>
</dbReference>
<evidence type="ECO:0000313" key="1">
    <source>
        <dbReference type="EMBL" id="KEC54312.1"/>
    </source>
</evidence>
<dbReference type="OrthoDB" id="8481666at2"/>